<comment type="caution">
    <text evidence="2">The sequence shown here is derived from an EMBL/GenBank/DDBJ whole genome shotgun (WGS) entry which is preliminary data.</text>
</comment>
<sequence>KTLIESMLTIIDRLFRYLGSILISIMSIFNVLLIYLIGANDEDDTNEHDKNPINESIYKYSETVAEIRLNPMVFDHGPQIDDIIYTNDQNYIRFGQSQPCHPVELLFYKVQKLINRICFHIFFIILGVGMCYIIYTSTIASVSFKGLQIDDKLMLISSNDTYHDLVVKEENVSFDINAILYNKFDVDIDDEIKNPANDNRSNIKDLLQVNYAITIVNNLTCKLYNAFLYGFTSTFCWKDDIKDFTGAELSDDMHSFDDSYEKNTMNILNTSVNGSEKADVLCDQILQDEENPANEDQVDYKEMTLSTYSMSMHSQN</sequence>
<organism evidence="2 4">
    <name type="scientific">Rotaria magnacalcarata</name>
    <dbReference type="NCBI Taxonomy" id="392030"/>
    <lineage>
        <taxon>Eukaryota</taxon>
        <taxon>Metazoa</taxon>
        <taxon>Spiralia</taxon>
        <taxon>Gnathifera</taxon>
        <taxon>Rotifera</taxon>
        <taxon>Eurotatoria</taxon>
        <taxon>Bdelloidea</taxon>
        <taxon>Philodinida</taxon>
        <taxon>Philodinidae</taxon>
        <taxon>Rotaria</taxon>
    </lineage>
</organism>
<dbReference type="EMBL" id="CAJNRF010008109">
    <property type="protein sequence ID" value="CAF2097671.1"/>
    <property type="molecule type" value="Genomic_DNA"/>
</dbReference>
<evidence type="ECO:0000313" key="4">
    <source>
        <dbReference type="Proteomes" id="UP000663856"/>
    </source>
</evidence>
<feature type="transmembrane region" description="Helical" evidence="1">
    <location>
        <begin position="113"/>
        <end position="135"/>
    </location>
</feature>
<feature type="transmembrane region" description="Helical" evidence="1">
    <location>
        <begin position="14"/>
        <end position="37"/>
    </location>
</feature>
<keyword evidence="1" id="KW-0812">Transmembrane</keyword>
<keyword evidence="5" id="KW-1185">Reference proteome</keyword>
<dbReference type="AlphaFoldDB" id="A0A816TK71"/>
<evidence type="ECO:0000256" key="1">
    <source>
        <dbReference type="SAM" id="Phobius"/>
    </source>
</evidence>
<reference evidence="2" key="1">
    <citation type="submission" date="2021-02" db="EMBL/GenBank/DDBJ databases">
        <authorList>
            <person name="Nowell W R."/>
        </authorList>
    </citation>
    <scope>NUCLEOTIDE SEQUENCE</scope>
</reference>
<gene>
    <name evidence="3" type="ORF">OVN521_LOCUS7942</name>
    <name evidence="2" type="ORF">WKI299_LOCUS19504</name>
</gene>
<protein>
    <submittedName>
        <fullName evidence="2">Uncharacterized protein</fullName>
    </submittedName>
</protein>
<accession>A0A816TK71</accession>
<keyword evidence="1" id="KW-1133">Transmembrane helix</keyword>
<keyword evidence="1" id="KW-0472">Membrane</keyword>
<proteinExistence type="predicted"/>
<feature type="non-terminal residue" evidence="2">
    <location>
        <position position="1"/>
    </location>
</feature>
<evidence type="ECO:0000313" key="3">
    <source>
        <dbReference type="EMBL" id="CAF3871355.1"/>
    </source>
</evidence>
<dbReference type="Proteomes" id="UP000663866">
    <property type="component" value="Unassembled WGS sequence"/>
</dbReference>
<dbReference type="EMBL" id="CAJOBG010000900">
    <property type="protein sequence ID" value="CAF3871355.1"/>
    <property type="molecule type" value="Genomic_DNA"/>
</dbReference>
<dbReference type="Proteomes" id="UP000663856">
    <property type="component" value="Unassembled WGS sequence"/>
</dbReference>
<evidence type="ECO:0000313" key="5">
    <source>
        <dbReference type="Proteomes" id="UP000663866"/>
    </source>
</evidence>
<evidence type="ECO:0000313" key="2">
    <source>
        <dbReference type="EMBL" id="CAF2097671.1"/>
    </source>
</evidence>
<name>A0A816TK71_9BILA</name>